<evidence type="ECO:0000256" key="4">
    <source>
        <dbReference type="ARBA" id="ARBA00022807"/>
    </source>
</evidence>
<dbReference type="CDD" id="cd16332">
    <property type="entry name" value="Prp-like"/>
    <property type="match status" value="1"/>
</dbReference>
<comment type="similarity">
    <text evidence="5">Belongs to the Prp family.</text>
</comment>
<comment type="caution">
    <text evidence="7">The sequence shown here is derived from an EMBL/GenBank/DDBJ whole genome shotgun (WGS) entry which is preliminary data.</text>
</comment>
<dbReference type="HOGENOM" id="CLU_140910_2_1_9"/>
<dbReference type="Proteomes" id="UP000013041">
    <property type="component" value="Unassembled WGS sequence"/>
</dbReference>
<evidence type="ECO:0000256" key="2">
    <source>
        <dbReference type="ARBA" id="ARBA00022670"/>
    </source>
</evidence>
<dbReference type="Gene3D" id="3.30.70.1490">
    <property type="entry name" value="Cysteine protease Prp"/>
    <property type="match status" value="1"/>
</dbReference>
<sequence length="119" mass="13376">MTKVNMLFDKGYVKITMKGHAGFAERNNLPEGHDIVCAAISILGQTLVQRLLTLAEEKKILLSLNRYEAGNIDAHAVVKQSHIEEVEATLETIRAGYSMLENEYPDYIKLGVLETKNRM</sequence>
<evidence type="ECO:0000256" key="1">
    <source>
        <dbReference type="ARBA" id="ARBA00022517"/>
    </source>
</evidence>
<evidence type="ECO:0000256" key="6">
    <source>
        <dbReference type="ARBA" id="ARBA00044538"/>
    </source>
</evidence>
<dbReference type="RefSeq" id="WP_002573191.1">
    <property type="nucleotide sequence ID" value="NZ_KB851156.1"/>
</dbReference>
<evidence type="ECO:0000313" key="8">
    <source>
        <dbReference type="Proteomes" id="UP000013041"/>
    </source>
</evidence>
<dbReference type="InterPro" id="IPR007422">
    <property type="entry name" value="Peptidase_Prp"/>
</dbReference>
<accession>N9Z3U2</accession>
<organism evidence="7 8">
    <name type="scientific">Enterocloster bolteae 90B8</name>
    <dbReference type="NCBI Taxonomy" id="997897"/>
    <lineage>
        <taxon>Bacteria</taxon>
        <taxon>Bacillati</taxon>
        <taxon>Bacillota</taxon>
        <taxon>Clostridia</taxon>
        <taxon>Lachnospirales</taxon>
        <taxon>Lachnospiraceae</taxon>
        <taxon>Enterocloster</taxon>
    </lineage>
</organism>
<dbReference type="GO" id="GO:0042254">
    <property type="term" value="P:ribosome biogenesis"/>
    <property type="evidence" value="ECO:0007669"/>
    <property type="project" value="UniProtKB-KW"/>
</dbReference>
<reference evidence="7 8" key="1">
    <citation type="submission" date="2013-01" db="EMBL/GenBank/DDBJ databases">
        <title>The Genome Sequence of Clostridium bolteae 90B8.</title>
        <authorList>
            <consortium name="The Broad Institute Genome Sequencing Platform"/>
            <person name="Earl A."/>
            <person name="Ward D."/>
            <person name="Feldgarden M."/>
            <person name="Gevers D."/>
            <person name="Courvalin P."/>
            <person name="Lambert T."/>
            <person name="Walker B."/>
            <person name="Young S.K."/>
            <person name="Zeng Q."/>
            <person name="Gargeya S."/>
            <person name="Fitzgerald M."/>
            <person name="Haas B."/>
            <person name="Abouelleil A."/>
            <person name="Alvarado L."/>
            <person name="Arachchi H.M."/>
            <person name="Berlin A.M."/>
            <person name="Chapman S.B."/>
            <person name="Dewar J."/>
            <person name="Goldberg J."/>
            <person name="Griggs A."/>
            <person name="Gujja S."/>
            <person name="Hansen M."/>
            <person name="Howarth C."/>
            <person name="Imamovic A."/>
            <person name="Larimer J."/>
            <person name="McCowan C."/>
            <person name="Murphy C."/>
            <person name="Neiman D."/>
            <person name="Pearson M."/>
            <person name="Priest M."/>
            <person name="Roberts A."/>
            <person name="Saif S."/>
            <person name="Shea T."/>
            <person name="Sisk P."/>
            <person name="Sykes S."/>
            <person name="Wortman J."/>
            <person name="Nusbaum C."/>
            <person name="Birren B."/>
        </authorList>
    </citation>
    <scope>NUCLEOTIDE SEQUENCE [LARGE SCALE GENOMIC DNA]</scope>
    <source>
        <strain evidence="7 8">90B8</strain>
    </source>
</reference>
<dbReference type="PATRIC" id="fig|997897.5.peg.4172"/>
<dbReference type="GO" id="GO:0008234">
    <property type="term" value="F:cysteine-type peptidase activity"/>
    <property type="evidence" value="ECO:0007669"/>
    <property type="project" value="UniProtKB-KW"/>
</dbReference>
<keyword evidence="3" id="KW-0378">Hydrolase</keyword>
<evidence type="ECO:0000256" key="3">
    <source>
        <dbReference type="ARBA" id="ARBA00022801"/>
    </source>
</evidence>
<keyword evidence="1" id="KW-0690">Ribosome biogenesis</keyword>
<protein>
    <recommendedName>
        <fullName evidence="6">Ribosomal processing cysteine protease Prp</fullName>
    </recommendedName>
</protein>
<keyword evidence="4" id="KW-0788">Thiol protease</keyword>
<dbReference type="SUPFAM" id="SSF118010">
    <property type="entry name" value="TM1457-like"/>
    <property type="match status" value="1"/>
</dbReference>
<gene>
    <name evidence="7" type="ORF">HMPREF1097_03963</name>
</gene>
<dbReference type="GO" id="GO:0006508">
    <property type="term" value="P:proteolysis"/>
    <property type="evidence" value="ECO:0007669"/>
    <property type="project" value="UniProtKB-KW"/>
</dbReference>
<dbReference type="AlphaFoldDB" id="N9Z3U2"/>
<keyword evidence="2" id="KW-0645">Protease</keyword>
<proteinExistence type="inferred from homology"/>
<evidence type="ECO:0000313" key="7">
    <source>
        <dbReference type="EMBL" id="ENZ34576.1"/>
    </source>
</evidence>
<name>N9Z3U2_9FIRM</name>
<dbReference type="InterPro" id="IPR036764">
    <property type="entry name" value="Peptidase_Prp_sf"/>
</dbReference>
<dbReference type="Pfam" id="PF04327">
    <property type="entry name" value="Peptidase_Prp"/>
    <property type="match status" value="1"/>
</dbReference>
<evidence type="ECO:0000256" key="5">
    <source>
        <dbReference type="ARBA" id="ARBA00044503"/>
    </source>
</evidence>
<dbReference type="EMBL" id="AGYG01000028">
    <property type="protein sequence ID" value="ENZ34576.1"/>
    <property type="molecule type" value="Genomic_DNA"/>
</dbReference>